<name>A0AAD2CUB5_9STRA</name>
<protein>
    <recommendedName>
        <fullName evidence="5">Subtilisin</fullName>
    </recommendedName>
</protein>
<feature type="compositionally biased region" description="Low complexity" evidence="1">
    <location>
        <begin position="73"/>
        <end position="85"/>
    </location>
</feature>
<keyword evidence="2" id="KW-0732">Signal</keyword>
<gene>
    <name evidence="3" type="ORF">CYCCA115_LOCUS7715</name>
</gene>
<dbReference type="Proteomes" id="UP001295423">
    <property type="component" value="Unassembled WGS sequence"/>
</dbReference>
<accession>A0AAD2CUB5</accession>
<evidence type="ECO:0000256" key="2">
    <source>
        <dbReference type="SAM" id="SignalP"/>
    </source>
</evidence>
<organism evidence="3 4">
    <name type="scientific">Cylindrotheca closterium</name>
    <dbReference type="NCBI Taxonomy" id="2856"/>
    <lineage>
        <taxon>Eukaryota</taxon>
        <taxon>Sar</taxon>
        <taxon>Stramenopiles</taxon>
        <taxon>Ochrophyta</taxon>
        <taxon>Bacillariophyta</taxon>
        <taxon>Bacillariophyceae</taxon>
        <taxon>Bacillariophycidae</taxon>
        <taxon>Bacillariales</taxon>
        <taxon>Bacillariaceae</taxon>
        <taxon>Cylindrotheca</taxon>
    </lineage>
</organism>
<feature type="signal peptide" evidence="2">
    <location>
        <begin position="1"/>
        <end position="32"/>
    </location>
</feature>
<feature type="chain" id="PRO_5042064208" description="Subtilisin" evidence="2">
    <location>
        <begin position="33"/>
        <end position="211"/>
    </location>
</feature>
<evidence type="ECO:0000313" key="3">
    <source>
        <dbReference type="EMBL" id="CAJ1941931.1"/>
    </source>
</evidence>
<dbReference type="AlphaFoldDB" id="A0AAD2CUB5"/>
<dbReference type="EMBL" id="CAKOGP040001105">
    <property type="protein sequence ID" value="CAJ1941931.1"/>
    <property type="molecule type" value="Genomic_DNA"/>
</dbReference>
<feature type="compositionally biased region" description="Low complexity" evidence="1">
    <location>
        <begin position="161"/>
        <end position="175"/>
    </location>
</feature>
<evidence type="ECO:0000256" key="1">
    <source>
        <dbReference type="SAM" id="MobiDB-lite"/>
    </source>
</evidence>
<reference evidence="3" key="1">
    <citation type="submission" date="2023-08" db="EMBL/GenBank/DDBJ databases">
        <authorList>
            <person name="Audoor S."/>
            <person name="Bilcke G."/>
        </authorList>
    </citation>
    <scope>NUCLEOTIDE SEQUENCE</scope>
</reference>
<evidence type="ECO:0008006" key="5">
    <source>
        <dbReference type="Google" id="ProtNLM"/>
    </source>
</evidence>
<feature type="non-terminal residue" evidence="3">
    <location>
        <position position="211"/>
    </location>
</feature>
<feature type="compositionally biased region" description="Gly residues" evidence="1">
    <location>
        <begin position="138"/>
        <end position="150"/>
    </location>
</feature>
<feature type="compositionally biased region" description="Polar residues" evidence="1">
    <location>
        <begin position="192"/>
        <end position="201"/>
    </location>
</feature>
<sequence>MKAHQKCQIRIPLRILISLLLWLLLLSTSINAQDLNDNGDPLGDQDNESLLDNDNNDVDGLSGNEEDGEAPWNNDNNDSDGFNDGIPSMAPTISARPSIPALGIDGDGIPSLSPTSGGGDDQSFMTPTAFGFDDLDGNGDGNGDGDGNDVGGDNDSDGGDASDATPSMAPSMAPSKSLYPSQSYTWPDDAENSPSVSSPQPSGADVLHVNP</sequence>
<feature type="region of interest" description="Disordered" evidence="1">
    <location>
        <begin position="37"/>
        <end position="211"/>
    </location>
</feature>
<proteinExistence type="predicted"/>
<keyword evidence="4" id="KW-1185">Reference proteome</keyword>
<evidence type="ECO:0000313" key="4">
    <source>
        <dbReference type="Proteomes" id="UP001295423"/>
    </source>
</evidence>
<comment type="caution">
    <text evidence="3">The sequence shown here is derived from an EMBL/GenBank/DDBJ whole genome shotgun (WGS) entry which is preliminary data.</text>
</comment>
<feature type="compositionally biased region" description="Acidic residues" evidence="1">
    <location>
        <begin position="43"/>
        <end position="57"/>
    </location>
</feature>